<dbReference type="InterPro" id="IPR035919">
    <property type="entry name" value="EAL_sf"/>
</dbReference>
<dbReference type="SMART" id="SM00267">
    <property type="entry name" value="GGDEF"/>
    <property type="match status" value="1"/>
</dbReference>
<dbReference type="PROSITE" id="PS50883">
    <property type="entry name" value="EAL"/>
    <property type="match status" value="1"/>
</dbReference>
<evidence type="ECO:0000256" key="1">
    <source>
        <dbReference type="SAM" id="Phobius"/>
    </source>
</evidence>
<dbReference type="SMART" id="SM00052">
    <property type="entry name" value="EAL"/>
    <property type="match status" value="1"/>
</dbReference>
<dbReference type="Gene3D" id="3.30.450.20">
    <property type="entry name" value="PAS domain"/>
    <property type="match status" value="2"/>
</dbReference>
<evidence type="ECO:0000259" key="2">
    <source>
        <dbReference type="PROSITE" id="PS50112"/>
    </source>
</evidence>
<dbReference type="InterPro" id="IPR000160">
    <property type="entry name" value="GGDEF_dom"/>
</dbReference>
<dbReference type="InterPro" id="IPR043128">
    <property type="entry name" value="Rev_trsase/Diguanyl_cyclase"/>
</dbReference>
<dbReference type="CDD" id="cd00130">
    <property type="entry name" value="PAS"/>
    <property type="match status" value="1"/>
</dbReference>
<protein>
    <submittedName>
        <fullName evidence="6">Cyclic di-GMP phosphodiesterase Gmr</fullName>
        <ecNumber evidence="6">3.1.4.52</ecNumber>
    </submittedName>
</protein>
<dbReference type="Gene3D" id="3.20.20.450">
    <property type="entry name" value="EAL domain"/>
    <property type="match status" value="1"/>
</dbReference>
<dbReference type="PROSITE" id="PS50887">
    <property type="entry name" value="GGDEF"/>
    <property type="match status" value="1"/>
</dbReference>
<evidence type="ECO:0000313" key="6">
    <source>
        <dbReference type="EMBL" id="VYU43082.1"/>
    </source>
</evidence>
<dbReference type="Pfam" id="PF00990">
    <property type="entry name" value="GGDEF"/>
    <property type="match status" value="1"/>
</dbReference>
<dbReference type="PANTHER" id="PTHR44757">
    <property type="entry name" value="DIGUANYLATE CYCLASE DGCP"/>
    <property type="match status" value="1"/>
</dbReference>
<dbReference type="EC" id="3.1.4.52" evidence="6"/>
<evidence type="ECO:0000259" key="3">
    <source>
        <dbReference type="PROSITE" id="PS50113"/>
    </source>
</evidence>
<dbReference type="InterPro" id="IPR035965">
    <property type="entry name" value="PAS-like_dom_sf"/>
</dbReference>
<keyword evidence="1" id="KW-1133">Transmembrane helix</keyword>
<feature type="domain" description="PAS" evidence="2">
    <location>
        <begin position="63"/>
        <end position="133"/>
    </location>
</feature>
<dbReference type="SUPFAM" id="SSF141868">
    <property type="entry name" value="EAL domain-like"/>
    <property type="match status" value="1"/>
</dbReference>
<dbReference type="CDD" id="cd01949">
    <property type="entry name" value="GGDEF"/>
    <property type="match status" value="1"/>
</dbReference>
<feature type="domain" description="PAC" evidence="3">
    <location>
        <begin position="267"/>
        <end position="318"/>
    </location>
</feature>
<dbReference type="PROSITE" id="PS50113">
    <property type="entry name" value="PAC"/>
    <property type="match status" value="1"/>
</dbReference>
<dbReference type="InterPro" id="IPR029787">
    <property type="entry name" value="Nucleotide_cyclase"/>
</dbReference>
<dbReference type="NCBIfam" id="TIGR00254">
    <property type="entry name" value="GGDEF"/>
    <property type="match status" value="1"/>
</dbReference>
<keyword evidence="1" id="KW-0812">Transmembrane</keyword>
<feature type="domain" description="EAL" evidence="4">
    <location>
        <begin position="490"/>
        <end position="743"/>
    </location>
</feature>
<dbReference type="CDD" id="cd01948">
    <property type="entry name" value="EAL"/>
    <property type="match status" value="1"/>
</dbReference>
<dbReference type="PANTHER" id="PTHR44757:SF2">
    <property type="entry name" value="BIOFILM ARCHITECTURE MAINTENANCE PROTEIN MBAA"/>
    <property type="match status" value="1"/>
</dbReference>
<feature type="domain" description="GGDEF" evidence="5">
    <location>
        <begin position="348"/>
        <end position="481"/>
    </location>
</feature>
<reference evidence="6" key="1">
    <citation type="submission" date="2019-11" db="EMBL/GenBank/DDBJ databases">
        <authorList>
            <person name="Feng L."/>
        </authorList>
    </citation>
    <scope>NUCLEOTIDE SEQUENCE</scope>
    <source>
        <strain evidence="6">CTertiumLFYP3</strain>
    </source>
</reference>
<dbReference type="Gene3D" id="3.30.70.270">
    <property type="match status" value="1"/>
</dbReference>
<keyword evidence="1" id="KW-0472">Membrane</keyword>
<feature type="transmembrane region" description="Helical" evidence="1">
    <location>
        <begin position="7"/>
        <end position="23"/>
    </location>
</feature>
<name>A0A6N3EPZ9_9CLOT</name>
<dbReference type="InterPro" id="IPR052155">
    <property type="entry name" value="Biofilm_reg_signaling"/>
</dbReference>
<evidence type="ECO:0000259" key="4">
    <source>
        <dbReference type="PROSITE" id="PS50883"/>
    </source>
</evidence>
<dbReference type="Pfam" id="PF00563">
    <property type="entry name" value="EAL"/>
    <property type="match status" value="1"/>
</dbReference>
<proteinExistence type="predicted"/>
<dbReference type="InterPro" id="IPR001633">
    <property type="entry name" value="EAL_dom"/>
</dbReference>
<organism evidence="6">
    <name type="scientific">Clostridium tertium</name>
    <dbReference type="NCBI Taxonomy" id="1559"/>
    <lineage>
        <taxon>Bacteria</taxon>
        <taxon>Bacillati</taxon>
        <taxon>Bacillota</taxon>
        <taxon>Clostridia</taxon>
        <taxon>Eubacteriales</taxon>
        <taxon>Clostridiaceae</taxon>
        <taxon>Clostridium</taxon>
    </lineage>
</organism>
<dbReference type="SUPFAM" id="SSF55785">
    <property type="entry name" value="PYP-like sensor domain (PAS domain)"/>
    <property type="match status" value="2"/>
</dbReference>
<sequence length="743" mass="86442">MRRKNKKGLIFLFVLIIALYNLTRFEDKNTLIIIMSIIILLLVANSLYKRRIYYRLHNLVDVNRRRYKSALEALDGAIWEWSSKNNELFISDKIKEILGINQEVTCFDQWFNYISDDEREDIVLYIENVIENRSIDDFILEPTFINENDEKLNIQIKGNGKIINNIFFLTGSIKNITEMKKIQRVNTNSNDRNRLALEVANEIVFWWNVNENIISIGSAIRKYLGIPGNGDLLIPDKKWQEYIMDEDIKDYLEKINNTLNSPKNELYSIDYRIKGVNNKSFWIQSKGKKVVENNGNIFIYGALSDITARKEKEIEISYLSYNDDVTGIPNRRYFVREINNRLKNYANEKMAIIFIDLDNFKYINDTYGHDLGDSLLFEFCKCIKDMNIKDSLFARYGGDEFVLVKYNLQTKNEIKDILDNIIKNLSKPMMIKNKEIFCSLSIGVSIYPTDGMDMGILLKRADMAMYLAKINGKNRYEFFDSNILEILNREFDIEKGLRVAIDNDEIRMLYQPKVSVCTGEVVGFESLVRWYSRELGLVSPNEFIPVAESSGLIISIGKYIIQESLKKCKELSLKTDKKFKMAINLSEVQIRDDEIVSFIDETIKKLELDSSYVEFEITESIIMKYPEKNIETLERLKKLGVTLALDDFGTGYSSLSYLRTLPIDVLKIDKSFIDGILIEEKCEYIINSIIELSHYLNLTVVAEGVETKEQLEYLSNISCDLIQGYYFSRPIKFEDASKMIFVS</sequence>
<dbReference type="PROSITE" id="PS50112">
    <property type="entry name" value="PAS"/>
    <property type="match status" value="1"/>
</dbReference>
<dbReference type="InterPro" id="IPR000014">
    <property type="entry name" value="PAS"/>
</dbReference>
<dbReference type="SUPFAM" id="SSF55073">
    <property type="entry name" value="Nucleotide cyclase"/>
    <property type="match status" value="1"/>
</dbReference>
<gene>
    <name evidence="6" type="primary">gmr_1</name>
    <name evidence="6" type="ORF">CTLFYP3_02408</name>
</gene>
<dbReference type="SMART" id="SM00091">
    <property type="entry name" value="PAS"/>
    <property type="match status" value="2"/>
</dbReference>
<dbReference type="EMBL" id="CACRTO010000021">
    <property type="protein sequence ID" value="VYU43082.1"/>
    <property type="molecule type" value="Genomic_DNA"/>
</dbReference>
<feature type="transmembrane region" description="Helical" evidence="1">
    <location>
        <begin position="29"/>
        <end position="48"/>
    </location>
</feature>
<accession>A0A6N3EPZ9</accession>
<keyword evidence="6" id="KW-0378">Hydrolase</keyword>
<evidence type="ECO:0000259" key="5">
    <source>
        <dbReference type="PROSITE" id="PS50887"/>
    </source>
</evidence>
<dbReference type="NCBIfam" id="TIGR00229">
    <property type="entry name" value="sensory_box"/>
    <property type="match status" value="1"/>
</dbReference>
<dbReference type="RefSeq" id="WP_156626843.1">
    <property type="nucleotide sequence ID" value="NZ_CACRTO010000021.1"/>
</dbReference>
<dbReference type="GO" id="GO:0071111">
    <property type="term" value="F:cyclic-guanylate-specific phosphodiesterase activity"/>
    <property type="evidence" value="ECO:0007669"/>
    <property type="project" value="UniProtKB-EC"/>
</dbReference>
<dbReference type="AlphaFoldDB" id="A0A6N3EPZ9"/>
<dbReference type="InterPro" id="IPR000700">
    <property type="entry name" value="PAS-assoc_C"/>
</dbReference>